<sequence>MLTLGETMGLITSAESGRLRAGAPMRLSFGGAESNVAIGLARLGHPVRWLSRLGEDAIGEAILAGLRGEGVECAVARDPRRPSGLMLKHSPRPGASSVSYRRAGSAATALGPEDLAGATAGVGQLHLSGITPALSASARELTVAAATWAHASGVPVSLDVNYRSSLWTEREARAALLPLLPHVTVLFGGPEELRLLAPDGTDARGGADARGSAGNGAALLGALAACGPSEVVEKRGAEGALARHPGGVAARAAERITPVDTVGAGDAFVAGYLSARLDGAGPEAALERGNACGALACLHPGDWEGAPGREELRAFLGAEDPVRR</sequence>
<evidence type="ECO:0000256" key="3">
    <source>
        <dbReference type="ARBA" id="ARBA00022777"/>
    </source>
</evidence>
<dbReference type="Pfam" id="PF00294">
    <property type="entry name" value="PfkB"/>
    <property type="match status" value="1"/>
</dbReference>
<accession>A0A2S9QLD9</accession>
<evidence type="ECO:0000313" key="6">
    <source>
        <dbReference type="Proteomes" id="UP000238650"/>
    </source>
</evidence>
<dbReference type="EMBL" id="MWZD01000020">
    <property type="protein sequence ID" value="PRI10408.1"/>
    <property type="molecule type" value="Genomic_DNA"/>
</dbReference>
<evidence type="ECO:0000259" key="4">
    <source>
        <dbReference type="Pfam" id="PF00294"/>
    </source>
</evidence>
<keyword evidence="3" id="KW-0418">Kinase</keyword>
<comment type="similarity">
    <text evidence="1">Belongs to the carbohydrate kinase PfkB family.</text>
</comment>
<evidence type="ECO:0000256" key="2">
    <source>
        <dbReference type="ARBA" id="ARBA00022679"/>
    </source>
</evidence>
<keyword evidence="6" id="KW-1185">Reference proteome</keyword>
<protein>
    <recommendedName>
        <fullName evidence="4">Carbohydrate kinase PfkB domain-containing protein</fullName>
    </recommendedName>
</protein>
<gene>
    <name evidence="5" type="ORF">B4915_12000</name>
</gene>
<dbReference type="AlphaFoldDB" id="A0A2S9QLD9"/>
<dbReference type="InterPro" id="IPR052700">
    <property type="entry name" value="Carb_kinase_PfkB-like"/>
</dbReference>
<dbReference type="InterPro" id="IPR002173">
    <property type="entry name" value="Carboh/pur_kinase_PfkB_CS"/>
</dbReference>
<evidence type="ECO:0000313" key="5">
    <source>
        <dbReference type="EMBL" id="PRI10408.1"/>
    </source>
</evidence>
<dbReference type="SUPFAM" id="SSF53613">
    <property type="entry name" value="Ribokinase-like"/>
    <property type="match status" value="1"/>
</dbReference>
<feature type="domain" description="Carbohydrate kinase PfkB" evidence="4">
    <location>
        <begin position="4"/>
        <end position="302"/>
    </location>
</feature>
<dbReference type="Gene3D" id="3.40.1190.20">
    <property type="match status" value="1"/>
</dbReference>
<dbReference type="CDD" id="cd01166">
    <property type="entry name" value="KdgK"/>
    <property type="match status" value="1"/>
</dbReference>
<reference evidence="5 6" key="1">
    <citation type="journal article" date="2017" name="New Microbes New Infect">
        <title>Genome sequence of 'Leucobacter massiliensis' sp. nov. isolated from human pharynx after travel to the 2014 Hajj.</title>
        <authorList>
            <person name="Leangapichart T."/>
            <person name="Gautret P."/>
            <person name="Nguyen T.T."/>
            <person name="Armstrong N."/>
            <person name="Rolain J.M."/>
        </authorList>
    </citation>
    <scope>NUCLEOTIDE SEQUENCE [LARGE SCALE GENOMIC DNA]</scope>
    <source>
        <strain evidence="5 6">122RC15</strain>
    </source>
</reference>
<proteinExistence type="inferred from homology"/>
<dbReference type="InterPro" id="IPR011611">
    <property type="entry name" value="PfkB_dom"/>
</dbReference>
<dbReference type="InterPro" id="IPR029056">
    <property type="entry name" value="Ribokinase-like"/>
</dbReference>
<name>A0A2S9QLD9_9MICO</name>
<dbReference type="PROSITE" id="PS00584">
    <property type="entry name" value="PFKB_KINASES_2"/>
    <property type="match status" value="1"/>
</dbReference>
<evidence type="ECO:0000256" key="1">
    <source>
        <dbReference type="ARBA" id="ARBA00010688"/>
    </source>
</evidence>
<dbReference type="GO" id="GO:0016301">
    <property type="term" value="F:kinase activity"/>
    <property type="evidence" value="ECO:0007669"/>
    <property type="project" value="UniProtKB-KW"/>
</dbReference>
<comment type="caution">
    <text evidence="5">The sequence shown here is derived from an EMBL/GenBank/DDBJ whole genome shotgun (WGS) entry which is preliminary data.</text>
</comment>
<dbReference type="PANTHER" id="PTHR43320:SF2">
    <property type="entry name" value="2-DEHYDRO-3-DEOXYGLUCONOKINASE_2-DEHYDRO-3-DEOXYGALACTONOKINASE"/>
    <property type="match status" value="1"/>
</dbReference>
<dbReference type="OrthoDB" id="9808601at2"/>
<dbReference type="PANTHER" id="PTHR43320">
    <property type="entry name" value="SUGAR KINASE"/>
    <property type="match status" value="1"/>
</dbReference>
<keyword evidence="2" id="KW-0808">Transferase</keyword>
<organism evidence="5 6">
    <name type="scientific">Leucobacter massiliensis</name>
    <dbReference type="NCBI Taxonomy" id="1686285"/>
    <lineage>
        <taxon>Bacteria</taxon>
        <taxon>Bacillati</taxon>
        <taxon>Actinomycetota</taxon>
        <taxon>Actinomycetes</taxon>
        <taxon>Micrococcales</taxon>
        <taxon>Microbacteriaceae</taxon>
        <taxon>Leucobacter</taxon>
    </lineage>
</organism>
<dbReference type="Proteomes" id="UP000238650">
    <property type="component" value="Unassembled WGS sequence"/>
</dbReference>